<keyword evidence="2" id="KW-1185">Reference proteome</keyword>
<dbReference type="Proteomes" id="UP000317093">
    <property type="component" value="Chromosome"/>
</dbReference>
<dbReference type="Pfam" id="PF22011">
    <property type="entry name" value="DUF6931"/>
    <property type="match status" value="1"/>
</dbReference>
<dbReference type="OrthoDB" id="266694at2"/>
<sequence>MSTDVSNSLDGPSAVTELGDLRDEPSLTITAKPILERCPDADVLLEELVANNLIGDAIRALAMLLPVRQAVWWAVLCCWESVERKPTEAEHRLFAAAFHWLRTPGEGARQEVGLSLADLSREAACHRCGRAIAMAGSAKGPDQPIVPRDGKRAATLCAATVFLAFATAQAKNRHVVLRQFLDVGLDVRDGKLSWELPESPSTTE</sequence>
<gene>
    <name evidence="1" type="ORF">Pan216_38930</name>
</gene>
<dbReference type="EMBL" id="CP036279">
    <property type="protein sequence ID" value="QDU63019.1"/>
    <property type="molecule type" value="Genomic_DNA"/>
</dbReference>
<dbReference type="RefSeq" id="WP_145260162.1">
    <property type="nucleotide sequence ID" value="NZ_CP036279.1"/>
</dbReference>
<evidence type="ECO:0000313" key="1">
    <source>
        <dbReference type="EMBL" id="QDU63019.1"/>
    </source>
</evidence>
<name>A0A518B7R3_9BACT</name>
<reference evidence="1 2" key="1">
    <citation type="submission" date="2019-02" db="EMBL/GenBank/DDBJ databases">
        <title>Deep-cultivation of Planctomycetes and their phenomic and genomic characterization uncovers novel biology.</title>
        <authorList>
            <person name="Wiegand S."/>
            <person name="Jogler M."/>
            <person name="Boedeker C."/>
            <person name="Pinto D."/>
            <person name="Vollmers J."/>
            <person name="Rivas-Marin E."/>
            <person name="Kohn T."/>
            <person name="Peeters S.H."/>
            <person name="Heuer A."/>
            <person name="Rast P."/>
            <person name="Oberbeckmann S."/>
            <person name="Bunk B."/>
            <person name="Jeske O."/>
            <person name="Meyerdierks A."/>
            <person name="Storesund J.E."/>
            <person name="Kallscheuer N."/>
            <person name="Luecker S."/>
            <person name="Lage O.M."/>
            <person name="Pohl T."/>
            <person name="Merkel B.J."/>
            <person name="Hornburger P."/>
            <person name="Mueller R.-W."/>
            <person name="Bruemmer F."/>
            <person name="Labrenz M."/>
            <person name="Spormann A.M."/>
            <person name="Op den Camp H."/>
            <person name="Overmann J."/>
            <person name="Amann R."/>
            <person name="Jetten M.S.M."/>
            <person name="Mascher T."/>
            <person name="Medema M.H."/>
            <person name="Devos D.P."/>
            <person name="Kaster A.-K."/>
            <person name="Ovreas L."/>
            <person name="Rohde M."/>
            <person name="Galperin M.Y."/>
            <person name="Jogler C."/>
        </authorList>
    </citation>
    <scope>NUCLEOTIDE SEQUENCE [LARGE SCALE GENOMIC DNA]</scope>
    <source>
        <strain evidence="1 2">Pan216</strain>
    </source>
</reference>
<evidence type="ECO:0000313" key="2">
    <source>
        <dbReference type="Proteomes" id="UP000317093"/>
    </source>
</evidence>
<dbReference type="InterPro" id="IPR053855">
    <property type="entry name" value="DUF6931"/>
</dbReference>
<protein>
    <submittedName>
        <fullName evidence="1">Uncharacterized protein</fullName>
    </submittedName>
</protein>
<proteinExistence type="predicted"/>
<organism evidence="1 2">
    <name type="scientific">Kolteria novifilia</name>
    <dbReference type="NCBI Taxonomy" id="2527975"/>
    <lineage>
        <taxon>Bacteria</taxon>
        <taxon>Pseudomonadati</taxon>
        <taxon>Planctomycetota</taxon>
        <taxon>Planctomycetia</taxon>
        <taxon>Kolteriales</taxon>
        <taxon>Kolteriaceae</taxon>
        <taxon>Kolteria</taxon>
    </lineage>
</organism>
<dbReference type="AlphaFoldDB" id="A0A518B7R3"/>
<dbReference type="KEGG" id="knv:Pan216_38930"/>
<accession>A0A518B7R3</accession>